<dbReference type="Proteomes" id="UP001459277">
    <property type="component" value="Unassembled WGS sequence"/>
</dbReference>
<protein>
    <submittedName>
        <fullName evidence="2">Uncharacterized protein</fullName>
    </submittedName>
</protein>
<dbReference type="AlphaFoldDB" id="A0AAW2DSM9"/>
<keyword evidence="1" id="KW-0812">Transmembrane</keyword>
<keyword evidence="3" id="KW-1185">Reference proteome</keyword>
<keyword evidence="1" id="KW-0472">Membrane</keyword>
<evidence type="ECO:0000313" key="2">
    <source>
        <dbReference type="EMBL" id="KAL0013109.1"/>
    </source>
</evidence>
<reference evidence="2 3" key="1">
    <citation type="submission" date="2024-01" db="EMBL/GenBank/DDBJ databases">
        <title>A telomere-to-telomere, gap-free genome of sweet tea (Lithocarpus litseifolius).</title>
        <authorList>
            <person name="Zhou J."/>
        </authorList>
    </citation>
    <scope>NUCLEOTIDE SEQUENCE [LARGE SCALE GENOMIC DNA]</scope>
    <source>
        <strain evidence="2">Zhou-2022a</strain>
        <tissue evidence="2">Leaf</tissue>
    </source>
</reference>
<dbReference type="EMBL" id="JAZDWU010000001">
    <property type="protein sequence ID" value="KAL0013109.1"/>
    <property type="molecule type" value="Genomic_DNA"/>
</dbReference>
<gene>
    <name evidence="2" type="ORF">SO802_000178</name>
</gene>
<organism evidence="2 3">
    <name type="scientific">Lithocarpus litseifolius</name>
    <dbReference type="NCBI Taxonomy" id="425828"/>
    <lineage>
        <taxon>Eukaryota</taxon>
        <taxon>Viridiplantae</taxon>
        <taxon>Streptophyta</taxon>
        <taxon>Embryophyta</taxon>
        <taxon>Tracheophyta</taxon>
        <taxon>Spermatophyta</taxon>
        <taxon>Magnoliopsida</taxon>
        <taxon>eudicotyledons</taxon>
        <taxon>Gunneridae</taxon>
        <taxon>Pentapetalae</taxon>
        <taxon>rosids</taxon>
        <taxon>fabids</taxon>
        <taxon>Fagales</taxon>
        <taxon>Fagaceae</taxon>
        <taxon>Lithocarpus</taxon>
    </lineage>
</organism>
<evidence type="ECO:0000313" key="3">
    <source>
        <dbReference type="Proteomes" id="UP001459277"/>
    </source>
</evidence>
<keyword evidence="1" id="KW-1133">Transmembrane helix</keyword>
<accession>A0AAW2DSM9</accession>
<comment type="caution">
    <text evidence="2">The sequence shown here is derived from an EMBL/GenBank/DDBJ whole genome shotgun (WGS) entry which is preliminary data.</text>
</comment>
<sequence>MFSMSTKAILHFIFSTILHPLDLFWTLPGISISIYGAVIRRNGIWFGQKLHDIVRLMVFVAIMASVLSIRYLLVIAQKDLNQGGQEIGAYKTTQEGVLGELL</sequence>
<evidence type="ECO:0000256" key="1">
    <source>
        <dbReference type="SAM" id="Phobius"/>
    </source>
</evidence>
<feature type="transmembrane region" description="Helical" evidence="1">
    <location>
        <begin position="53"/>
        <end position="73"/>
    </location>
</feature>
<name>A0AAW2DSM9_9ROSI</name>
<proteinExistence type="predicted"/>
<feature type="transmembrane region" description="Helical" evidence="1">
    <location>
        <begin position="12"/>
        <end position="38"/>
    </location>
</feature>